<dbReference type="Proteomes" id="UP000053144">
    <property type="component" value="Chromosome 8"/>
</dbReference>
<dbReference type="Gramene" id="KOM49586">
    <property type="protein sequence ID" value="KOM49586"/>
    <property type="gene ID" value="LR48_Vigan08g041300"/>
</dbReference>
<evidence type="ECO:0000256" key="1">
    <source>
        <dbReference type="SAM" id="MobiDB-lite"/>
    </source>
</evidence>
<accession>A0A0L9V3P4</accession>
<sequence length="190" mass="21736">MKKVARRARVPTLDRGSNHAKLTTKDICLIHALKENIQTNWLAAISDNMIKVTRMDVASLPYANSSLKFFNITMLISPKKLVNLLDENQEEEEANPLNIGTSSNAISFRRKTEVEKFMVRQMHSLSTLTKSRFDKIDKEIAAIQQKLGIHSLDDDNDDDENENEEKGEVVEEDGEDEDDKEEESEEERTK</sequence>
<feature type="compositionally biased region" description="Acidic residues" evidence="1">
    <location>
        <begin position="154"/>
        <end position="163"/>
    </location>
</feature>
<proteinExistence type="predicted"/>
<organism evidence="2 3">
    <name type="scientific">Phaseolus angularis</name>
    <name type="common">Azuki bean</name>
    <name type="synonym">Vigna angularis</name>
    <dbReference type="NCBI Taxonomy" id="3914"/>
    <lineage>
        <taxon>Eukaryota</taxon>
        <taxon>Viridiplantae</taxon>
        <taxon>Streptophyta</taxon>
        <taxon>Embryophyta</taxon>
        <taxon>Tracheophyta</taxon>
        <taxon>Spermatophyta</taxon>
        <taxon>Magnoliopsida</taxon>
        <taxon>eudicotyledons</taxon>
        <taxon>Gunneridae</taxon>
        <taxon>Pentapetalae</taxon>
        <taxon>rosids</taxon>
        <taxon>fabids</taxon>
        <taxon>Fabales</taxon>
        <taxon>Fabaceae</taxon>
        <taxon>Papilionoideae</taxon>
        <taxon>50 kb inversion clade</taxon>
        <taxon>NPAAA clade</taxon>
        <taxon>indigoferoid/millettioid clade</taxon>
        <taxon>Phaseoleae</taxon>
        <taxon>Vigna</taxon>
    </lineage>
</organism>
<feature type="compositionally biased region" description="Acidic residues" evidence="1">
    <location>
        <begin position="170"/>
        <end position="190"/>
    </location>
</feature>
<feature type="region of interest" description="Disordered" evidence="1">
    <location>
        <begin position="148"/>
        <end position="190"/>
    </location>
</feature>
<gene>
    <name evidence="2" type="ORF">LR48_Vigan08g041300</name>
</gene>
<name>A0A0L9V3P4_PHAAN</name>
<reference evidence="3" key="1">
    <citation type="journal article" date="2015" name="Proc. Natl. Acad. Sci. U.S.A.">
        <title>Genome sequencing of adzuki bean (Vigna angularis) provides insight into high starch and low fat accumulation and domestication.</title>
        <authorList>
            <person name="Yang K."/>
            <person name="Tian Z."/>
            <person name="Chen C."/>
            <person name="Luo L."/>
            <person name="Zhao B."/>
            <person name="Wang Z."/>
            <person name="Yu L."/>
            <person name="Li Y."/>
            <person name="Sun Y."/>
            <person name="Li W."/>
            <person name="Chen Y."/>
            <person name="Li Y."/>
            <person name="Zhang Y."/>
            <person name="Ai D."/>
            <person name="Zhao J."/>
            <person name="Shang C."/>
            <person name="Ma Y."/>
            <person name="Wu B."/>
            <person name="Wang M."/>
            <person name="Gao L."/>
            <person name="Sun D."/>
            <person name="Zhang P."/>
            <person name="Guo F."/>
            <person name="Wang W."/>
            <person name="Li Y."/>
            <person name="Wang J."/>
            <person name="Varshney R.K."/>
            <person name="Wang J."/>
            <person name="Ling H.Q."/>
            <person name="Wan P."/>
        </authorList>
    </citation>
    <scope>NUCLEOTIDE SEQUENCE</scope>
    <source>
        <strain evidence="3">cv. Jingnong 6</strain>
    </source>
</reference>
<dbReference type="AlphaFoldDB" id="A0A0L9V3P4"/>
<dbReference type="EMBL" id="CM003378">
    <property type="protein sequence ID" value="KOM49586.1"/>
    <property type="molecule type" value="Genomic_DNA"/>
</dbReference>
<protein>
    <submittedName>
        <fullName evidence="2">Uncharacterized protein</fullName>
    </submittedName>
</protein>
<evidence type="ECO:0000313" key="2">
    <source>
        <dbReference type="EMBL" id="KOM49586.1"/>
    </source>
</evidence>
<evidence type="ECO:0000313" key="3">
    <source>
        <dbReference type="Proteomes" id="UP000053144"/>
    </source>
</evidence>